<keyword evidence="3" id="KW-0175">Coiled coil</keyword>
<keyword evidence="6" id="KW-1185">Reference proteome</keyword>
<dbReference type="Pfam" id="PF13359">
    <property type="entry name" value="DDE_Tnp_4"/>
    <property type="match status" value="1"/>
</dbReference>
<keyword evidence="2" id="KW-0479">Metal-binding</keyword>
<dbReference type="GO" id="GO:0046872">
    <property type="term" value="F:metal ion binding"/>
    <property type="evidence" value="ECO:0007669"/>
    <property type="project" value="UniProtKB-KW"/>
</dbReference>
<feature type="domain" description="DDE Tnp4" evidence="4">
    <location>
        <begin position="6"/>
        <end position="69"/>
    </location>
</feature>
<evidence type="ECO:0000313" key="6">
    <source>
        <dbReference type="Proteomes" id="UP000054538"/>
    </source>
</evidence>
<evidence type="ECO:0000313" key="5">
    <source>
        <dbReference type="EMBL" id="KIK81897.1"/>
    </source>
</evidence>
<dbReference type="InterPro" id="IPR027806">
    <property type="entry name" value="HARBI1_dom"/>
</dbReference>
<dbReference type="EMBL" id="KN825711">
    <property type="protein sequence ID" value="KIK81897.1"/>
    <property type="molecule type" value="Genomic_DNA"/>
</dbReference>
<reference evidence="5 6" key="1">
    <citation type="submission" date="2014-04" db="EMBL/GenBank/DDBJ databases">
        <authorList>
            <consortium name="DOE Joint Genome Institute"/>
            <person name="Kuo A."/>
            <person name="Kohler A."/>
            <person name="Jargeat P."/>
            <person name="Nagy L.G."/>
            <person name="Floudas D."/>
            <person name="Copeland A."/>
            <person name="Barry K.W."/>
            <person name="Cichocki N."/>
            <person name="Veneault-Fourrey C."/>
            <person name="LaButti K."/>
            <person name="Lindquist E.A."/>
            <person name="Lipzen A."/>
            <person name="Lundell T."/>
            <person name="Morin E."/>
            <person name="Murat C."/>
            <person name="Sun H."/>
            <person name="Tunlid A."/>
            <person name="Henrissat B."/>
            <person name="Grigoriev I.V."/>
            <person name="Hibbett D.S."/>
            <person name="Martin F."/>
            <person name="Nordberg H.P."/>
            <person name="Cantor M.N."/>
            <person name="Hua S.X."/>
        </authorList>
    </citation>
    <scope>NUCLEOTIDE SEQUENCE [LARGE SCALE GENOMIC DNA]</scope>
    <source>
        <strain evidence="5 6">Ve08.2h10</strain>
    </source>
</reference>
<protein>
    <recommendedName>
        <fullName evidence="4">DDE Tnp4 domain-containing protein</fullName>
    </recommendedName>
</protein>
<evidence type="ECO:0000256" key="3">
    <source>
        <dbReference type="SAM" id="Coils"/>
    </source>
</evidence>
<evidence type="ECO:0000259" key="4">
    <source>
        <dbReference type="Pfam" id="PF13359"/>
    </source>
</evidence>
<evidence type="ECO:0000256" key="1">
    <source>
        <dbReference type="ARBA" id="ARBA00001968"/>
    </source>
</evidence>
<dbReference type="InParanoid" id="A0A0D0CGR7"/>
<dbReference type="HOGENOM" id="CLU_133946_0_0_1"/>
<dbReference type="AlphaFoldDB" id="A0A0D0CGR7"/>
<organism evidence="5 6">
    <name type="scientific">Paxillus rubicundulus Ve08.2h10</name>
    <dbReference type="NCBI Taxonomy" id="930991"/>
    <lineage>
        <taxon>Eukaryota</taxon>
        <taxon>Fungi</taxon>
        <taxon>Dikarya</taxon>
        <taxon>Basidiomycota</taxon>
        <taxon>Agaricomycotina</taxon>
        <taxon>Agaricomycetes</taxon>
        <taxon>Agaricomycetidae</taxon>
        <taxon>Boletales</taxon>
        <taxon>Paxilineae</taxon>
        <taxon>Paxillaceae</taxon>
        <taxon>Paxillus</taxon>
    </lineage>
</organism>
<evidence type="ECO:0000256" key="2">
    <source>
        <dbReference type="ARBA" id="ARBA00022723"/>
    </source>
</evidence>
<comment type="cofactor">
    <cofactor evidence="1">
        <name>a divalent metal cation</name>
        <dbReference type="ChEBI" id="CHEBI:60240"/>
    </cofactor>
</comment>
<feature type="coiled-coil region" evidence="3">
    <location>
        <begin position="94"/>
        <end position="128"/>
    </location>
</feature>
<accession>A0A0D0CGR7</accession>
<sequence length="133" mass="15956">MLPCHRPEKDLEKNTTYNYHISKIRTCLEHTIRYLKGTWQSLQGLHVHLDKEDHIQYACLWIITCIHLHLFVLGHQKGINISRDTFIRKGLEIMEEERVRIVELQEIREQLAREAEEARAERRDVELYKGKLK</sequence>
<reference evidence="6" key="2">
    <citation type="submission" date="2015-01" db="EMBL/GenBank/DDBJ databases">
        <title>Evolutionary Origins and Diversification of the Mycorrhizal Mutualists.</title>
        <authorList>
            <consortium name="DOE Joint Genome Institute"/>
            <consortium name="Mycorrhizal Genomics Consortium"/>
            <person name="Kohler A."/>
            <person name="Kuo A."/>
            <person name="Nagy L.G."/>
            <person name="Floudas D."/>
            <person name="Copeland A."/>
            <person name="Barry K.W."/>
            <person name="Cichocki N."/>
            <person name="Veneault-Fourrey C."/>
            <person name="LaButti K."/>
            <person name="Lindquist E.A."/>
            <person name="Lipzen A."/>
            <person name="Lundell T."/>
            <person name="Morin E."/>
            <person name="Murat C."/>
            <person name="Riley R."/>
            <person name="Ohm R."/>
            <person name="Sun H."/>
            <person name="Tunlid A."/>
            <person name="Henrissat B."/>
            <person name="Grigoriev I.V."/>
            <person name="Hibbett D.S."/>
            <person name="Martin F."/>
        </authorList>
    </citation>
    <scope>NUCLEOTIDE SEQUENCE [LARGE SCALE GENOMIC DNA]</scope>
    <source>
        <strain evidence="6">Ve08.2h10</strain>
    </source>
</reference>
<gene>
    <name evidence="5" type="ORF">PAXRUDRAFT_154971</name>
</gene>
<proteinExistence type="predicted"/>
<name>A0A0D0CGR7_9AGAM</name>
<dbReference type="Proteomes" id="UP000054538">
    <property type="component" value="Unassembled WGS sequence"/>
</dbReference>